<dbReference type="AlphaFoldDB" id="A0A097SQF3"/>
<dbReference type="PANTHER" id="PTHR42879:SF2">
    <property type="entry name" value="3-OXOACYL-[ACYL-CARRIER-PROTEIN] REDUCTASE FABG"/>
    <property type="match status" value="1"/>
</dbReference>
<dbReference type="SUPFAM" id="SSF51735">
    <property type="entry name" value="NAD(P)-binding Rossmann-fold domains"/>
    <property type="match status" value="1"/>
</dbReference>
<dbReference type="InterPro" id="IPR050259">
    <property type="entry name" value="SDR"/>
</dbReference>
<dbReference type="InterPro" id="IPR002347">
    <property type="entry name" value="SDR_fam"/>
</dbReference>
<evidence type="ECO:0000313" key="6">
    <source>
        <dbReference type="EMBL" id="AIU93763.1"/>
    </source>
</evidence>
<proteinExistence type="inferred from homology"/>
<dbReference type="EMBL" id="KJ605395">
    <property type="protein sequence ID" value="AIU93763.1"/>
    <property type="molecule type" value="Genomic_DNA"/>
</dbReference>
<evidence type="ECO:0000256" key="4">
    <source>
        <dbReference type="ARBA" id="ARBA00040781"/>
    </source>
</evidence>
<evidence type="ECO:0000256" key="5">
    <source>
        <dbReference type="ARBA" id="ARBA00047400"/>
    </source>
</evidence>
<sequence>MESPSYPSSPPATATSYVLVTGVEQAEGARAATALSAAGHTVLAHSFSPAAADALALEITDAGGSAHPLAADLTVESEVERLFTHLEHRFGGISALVHTAWLPGPETACHPLAEIRPADWGRFTYDHMALLFHTTRRAAESIRRTKRIGSIVTVTGLGSPTAPAHAPVTAAGPARTSISGAVESFTVAAGQHPDTATVRINGIRLVAETATSGDDGDTVPNLDSLLARMVDPVSEIGSGHIFAAHLSRPLTPVHAASSRI</sequence>
<evidence type="ECO:0000256" key="1">
    <source>
        <dbReference type="ARBA" id="ARBA00004191"/>
    </source>
</evidence>
<gene>
    <name evidence="6" type="ORF">LRS1606.329</name>
</gene>
<evidence type="ECO:0000256" key="2">
    <source>
        <dbReference type="ARBA" id="ARBA00006484"/>
    </source>
</evidence>
<protein>
    <recommendedName>
        <fullName evidence="4">3-oxoacyl-[acyl-carrier-protein] reductase MabA</fullName>
    </recommendedName>
</protein>
<dbReference type="GO" id="GO:0004316">
    <property type="term" value="F:3-oxoacyl-[acyl-carrier-protein] reductase (NADPH) activity"/>
    <property type="evidence" value="ECO:0007669"/>
    <property type="project" value="UniProtKB-EC"/>
</dbReference>
<dbReference type="PANTHER" id="PTHR42879">
    <property type="entry name" value="3-OXOACYL-(ACYL-CARRIER-PROTEIN) REDUCTASE"/>
    <property type="match status" value="1"/>
</dbReference>
<keyword evidence="3" id="KW-0964">Secreted</keyword>
<comment type="similarity">
    <text evidence="2">Belongs to the short-chain dehydrogenases/reductases (SDR) family.</text>
</comment>
<organism evidence="6">
    <name type="scientific">Rhodococcus sp. NS1</name>
    <dbReference type="NCBI Taxonomy" id="402236"/>
    <lineage>
        <taxon>Bacteria</taxon>
        <taxon>Bacillati</taxon>
        <taxon>Actinomycetota</taxon>
        <taxon>Actinomycetes</taxon>
        <taxon>Mycobacteriales</taxon>
        <taxon>Nocardiaceae</taxon>
        <taxon>Rhodococcus</taxon>
    </lineage>
</organism>
<dbReference type="InterPro" id="IPR036291">
    <property type="entry name" value="NAD(P)-bd_dom_sf"/>
</dbReference>
<reference evidence="6" key="1">
    <citation type="submission" date="2014-03" db="EMBL/GenBank/DDBJ databases">
        <authorList>
            <person name="Zhang G."/>
            <person name="Zhu L."/>
            <person name="Fang P."/>
        </authorList>
    </citation>
    <scope>NUCLEOTIDE SEQUENCE</scope>
    <source>
        <strain evidence="6">NS1</strain>
        <plasmid evidence="6">pNSL1</plasmid>
    </source>
</reference>
<geneLocation type="plasmid" evidence="6">
    <name>pNSL1</name>
</geneLocation>
<keyword evidence="3" id="KW-0134">Cell wall</keyword>
<comment type="subcellular location">
    <subcellularLocation>
        <location evidence="1">Secreted</location>
        <location evidence="1">Cell wall</location>
    </subcellularLocation>
</comment>
<accession>A0A097SQF3</accession>
<keyword evidence="6" id="KW-0614">Plasmid</keyword>
<dbReference type="Gene3D" id="3.40.50.720">
    <property type="entry name" value="NAD(P)-binding Rossmann-like Domain"/>
    <property type="match status" value="1"/>
</dbReference>
<name>A0A097SQF3_9NOCA</name>
<evidence type="ECO:0000256" key="3">
    <source>
        <dbReference type="ARBA" id="ARBA00022512"/>
    </source>
</evidence>
<dbReference type="Pfam" id="PF00106">
    <property type="entry name" value="adh_short"/>
    <property type="match status" value="1"/>
</dbReference>
<comment type="catalytic activity">
    <reaction evidence="5">
        <text>a (3R)-hydroxyacyl-[ACP] + NADP(+) = a 3-oxoacyl-[ACP] + NADPH + H(+)</text>
        <dbReference type="Rhea" id="RHEA:17397"/>
        <dbReference type="Rhea" id="RHEA-COMP:9916"/>
        <dbReference type="Rhea" id="RHEA-COMP:9945"/>
        <dbReference type="ChEBI" id="CHEBI:15378"/>
        <dbReference type="ChEBI" id="CHEBI:57783"/>
        <dbReference type="ChEBI" id="CHEBI:58349"/>
        <dbReference type="ChEBI" id="CHEBI:78776"/>
        <dbReference type="ChEBI" id="CHEBI:78827"/>
        <dbReference type="EC" id="1.1.1.100"/>
    </reaction>
    <physiologicalReaction direction="right-to-left" evidence="5">
        <dbReference type="Rhea" id="RHEA:17399"/>
    </physiologicalReaction>
</comment>